<keyword evidence="2" id="KW-1185">Reference proteome</keyword>
<organism evidence="1 2">
    <name type="scientific">Racocetra persica</name>
    <dbReference type="NCBI Taxonomy" id="160502"/>
    <lineage>
        <taxon>Eukaryota</taxon>
        <taxon>Fungi</taxon>
        <taxon>Fungi incertae sedis</taxon>
        <taxon>Mucoromycota</taxon>
        <taxon>Glomeromycotina</taxon>
        <taxon>Glomeromycetes</taxon>
        <taxon>Diversisporales</taxon>
        <taxon>Gigasporaceae</taxon>
        <taxon>Racocetra</taxon>
    </lineage>
</organism>
<comment type="caution">
    <text evidence="1">The sequence shown here is derived from an EMBL/GenBank/DDBJ whole genome shotgun (WGS) entry which is preliminary data.</text>
</comment>
<evidence type="ECO:0000313" key="1">
    <source>
        <dbReference type="EMBL" id="CAG8840658.1"/>
    </source>
</evidence>
<sequence length="68" mass="7712">SQSNDGCANIHNDYNTKKARIFNYTDVSNCYKSIPFDRDIANQTIETINGIFNGFYSFLDIAKDTPPN</sequence>
<name>A0ACA9SI68_9GLOM</name>
<protein>
    <submittedName>
        <fullName evidence="1">17745_t:CDS:1</fullName>
    </submittedName>
</protein>
<accession>A0ACA9SI68</accession>
<reference evidence="1" key="1">
    <citation type="submission" date="2021-06" db="EMBL/GenBank/DDBJ databases">
        <authorList>
            <person name="Kallberg Y."/>
            <person name="Tangrot J."/>
            <person name="Rosling A."/>
        </authorList>
    </citation>
    <scope>NUCLEOTIDE SEQUENCE</scope>
    <source>
        <strain evidence="1">MA461A</strain>
    </source>
</reference>
<dbReference type="Proteomes" id="UP000789920">
    <property type="component" value="Unassembled WGS sequence"/>
</dbReference>
<evidence type="ECO:0000313" key="2">
    <source>
        <dbReference type="Proteomes" id="UP000789920"/>
    </source>
</evidence>
<proteinExistence type="predicted"/>
<dbReference type="EMBL" id="CAJVQC010127356">
    <property type="protein sequence ID" value="CAG8840658.1"/>
    <property type="molecule type" value="Genomic_DNA"/>
</dbReference>
<feature type="non-terminal residue" evidence="1">
    <location>
        <position position="68"/>
    </location>
</feature>
<feature type="non-terminal residue" evidence="1">
    <location>
        <position position="1"/>
    </location>
</feature>
<gene>
    <name evidence="1" type="ORF">RPERSI_LOCUS31519</name>
</gene>